<feature type="non-terminal residue" evidence="1">
    <location>
        <position position="559"/>
    </location>
</feature>
<proteinExistence type="predicted"/>
<name>A0A7D9J6A3_PARCT</name>
<reference evidence="1" key="1">
    <citation type="submission" date="2020-04" db="EMBL/GenBank/DDBJ databases">
        <authorList>
            <person name="Alioto T."/>
            <person name="Alioto T."/>
            <person name="Gomez Garrido J."/>
        </authorList>
    </citation>
    <scope>NUCLEOTIDE SEQUENCE</scope>
    <source>
        <strain evidence="1">A484AB</strain>
    </source>
</reference>
<dbReference type="InterPro" id="IPR001646">
    <property type="entry name" value="5peptide_repeat"/>
</dbReference>
<dbReference type="SUPFAM" id="SSF141571">
    <property type="entry name" value="Pentapeptide repeat-like"/>
    <property type="match status" value="1"/>
</dbReference>
<evidence type="ECO:0000313" key="1">
    <source>
        <dbReference type="EMBL" id="CAB4022821.1"/>
    </source>
</evidence>
<keyword evidence="2" id="KW-1185">Reference proteome</keyword>
<sequence length="559" mass="62205">RDVSSGTEDVQMNNNQISETMMRRCELFEKTVETAAQKKLEINKEFAEDPKGGKATKIVDVAGPTTTVIASLTCGITAAMSVPTLGAASFAAALVAGGTLAVKCVDKHFKQANAKVFEKVLERTNSISSYLNCIVKDVAKELSRIFESQLFELQSDKQVEILAECAVDLMLDLKKGDTFDRNTLLKKVLQDGNIKKKKILTRTKDIEWSAPNVFRKPGLRRMIFGKDSAEIAHFIQPKKACKPWKYGYRGQFLEAKTYVIQNDEDETSAMDETPPTDETLHTDATPTMDETHNEDPCKFCGECVFNYENLTSGQYFGESDIDSQYTESRDEISTYRPIHVLSQCPKVLESFNQLQEENPSLANFLKSKLGLPEHYLVHPVYRPHSPGKVPDLQTSDLTGSDFSHSDFTNSTLKNCDFTKCVMLFTDLAGATLSDSKFVDTFISHSNLEKVYADHCEWTKTSLLHSNLNGAYLNSVEPSIGGNCFDGTDISHAITGKRRKSNWSEKQPRAKASRLDISNVDGAYLDHREGTTSGNFFDETNSFNAMSGQMGKLNCSETTV</sequence>
<protein>
    <submittedName>
        <fullName evidence="1">Uncharacterized protein</fullName>
    </submittedName>
</protein>
<evidence type="ECO:0000313" key="2">
    <source>
        <dbReference type="Proteomes" id="UP001152795"/>
    </source>
</evidence>
<dbReference type="AlphaFoldDB" id="A0A7D9J6A3"/>
<dbReference type="Pfam" id="PF00805">
    <property type="entry name" value="Pentapeptide"/>
    <property type="match status" value="1"/>
</dbReference>
<organism evidence="1 2">
    <name type="scientific">Paramuricea clavata</name>
    <name type="common">Red gorgonian</name>
    <name type="synonym">Violescent sea-whip</name>
    <dbReference type="NCBI Taxonomy" id="317549"/>
    <lineage>
        <taxon>Eukaryota</taxon>
        <taxon>Metazoa</taxon>
        <taxon>Cnidaria</taxon>
        <taxon>Anthozoa</taxon>
        <taxon>Octocorallia</taxon>
        <taxon>Malacalcyonacea</taxon>
        <taxon>Plexauridae</taxon>
        <taxon>Paramuricea</taxon>
    </lineage>
</organism>
<dbReference type="EMBL" id="CACRXK020012177">
    <property type="protein sequence ID" value="CAB4022821.1"/>
    <property type="molecule type" value="Genomic_DNA"/>
</dbReference>
<accession>A0A7D9J6A3</accession>
<comment type="caution">
    <text evidence="1">The sequence shown here is derived from an EMBL/GenBank/DDBJ whole genome shotgun (WGS) entry which is preliminary data.</text>
</comment>
<dbReference type="Proteomes" id="UP001152795">
    <property type="component" value="Unassembled WGS sequence"/>
</dbReference>
<gene>
    <name evidence="1" type="ORF">PACLA_8A031096</name>
</gene>
<dbReference type="Gene3D" id="2.160.20.80">
    <property type="entry name" value="E3 ubiquitin-protein ligase SopA"/>
    <property type="match status" value="1"/>
</dbReference>